<reference evidence="3" key="1">
    <citation type="journal article" date="2019" name="Int. J. Syst. Evol. Microbiol.">
        <title>The Global Catalogue of Microorganisms (GCM) 10K type strain sequencing project: providing services to taxonomists for standard genome sequencing and annotation.</title>
        <authorList>
            <consortium name="The Broad Institute Genomics Platform"/>
            <consortium name="The Broad Institute Genome Sequencing Center for Infectious Disease"/>
            <person name="Wu L."/>
            <person name="Ma J."/>
        </authorList>
    </citation>
    <scope>NUCLEOTIDE SEQUENCE [LARGE SCALE GENOMIC DNA]</scope>
    <source>
        <strain evidence="3">CGMCC 4.1434</strain>
    </source>
</reference>
<feature type="region of interest" description="Disordered" evidence="1">
    <location>
        <begin position="109"/>
        <end position="169"/>
    </location>
</feature>
<dbReference type="RefSeq" id="WP_381429724.1">
    <property type="nucleotide sequence ID" value="NZ_JBHSNO010000001.1"/>
</dbReference>
<gene>
    <name evidence="2" type="ORF">ACFPRA_01485</name>
</gene>
<accession>A0ABW0TF81</accession>
<sequence>MENNIQSSGFVIQPRLQFESLRDQMIYQYLMGKANYKKLESISIGQTIIILSELEKETGWTRRMIKLSLDRLVDHGHIQQETLTQKRGILITVVNYEDYQKLDSYKKKNQKNVQENEHPMNNQSTSDEHEDVQESEAETPCDSKDEDVSENQDVQGDEHPMNNQSTSNVQENEQLISITAFITSLNSINSNKTLKQYVDQANVKNMNLSSTEDIETFVDFALRTNSFPDGTSKKILINYFDTIRLTRSTCRISAKVLAGVIEKMGKYSANQINYALWTHCEKHDDKREAYTLGILRQTKEPEARRGLMLLKNKNGGVEDAAAVGTSTPRNDAIQSKIDAANERRKRIAGIESDRDIDVPF</sequence>
<dbReference type="EMBL" id="JBHSNO010000001">
    <property type="protein sequence ID" value="MFC5587580.1"/>
    <property type="molecule type" value="Genomic_DNA"/>
</dbReference>
<evidence type="ECO:0000313" key="3">
    <source>
        <dbReference type="Proteomes" id="UP001596109"/>
    </source>
</evidence>
<dbReference type="Proteomes" id="UP001596109">
    <property type="component" value="Unassembled WGS sequence"/>
</dbReference>
<protein>
    <submittedName>
        <fullName evidence="2">Uncharacterized protein</fullName>
    </submittedName>
</protein>
<evidence type="ECO:0000256" key="1">
    <source>
        <dbReference type="SAM" id="MobiDB-lite"/>
    </source>
</evidence>
<proteinExistence type="predicted"/>
<keyword evidence="3" id="KW-1185">Reference proteome</keyword>
<organism evidence="2 3">
    <name type="scientific">Sporosarcina soli</name>
    <dbReference type="NCBI Taxonomy" id="334736"/>
    <lineage>
        <taxon>Bacteria</taxon>
        <taxon>Bacillati</taxon>
        <taxon>Bacillota</taxon>
        <taxon>Bacilli</taxon>
        <taxon>Bacillales</taxon>
        <taxon>Caryophanaceae</taxon>
        <taxon>Sporosarcina</taxon>
    </lineage>
</organism>
<name>A0ABW0TF81_9BACL</name>
<comment type="caution">
    <text evidence="2">The sequence shown here is derived from an EMBL/GenBank/DDBJ whole genome shotgun (WGS) entry which is preliminary data.</text>
</comment>
<feature type="compositionally biased region" description="Acidic residues" evidence="1">
    <location>
        <begin position="128"/>
        <end position="150"/>
    </location>
</feature>
<evidence type="ECO:0000313" key="2">
    <source>
        <dbReference type="EMBL" id="MFC5587580.1"/>
    </source>
</evidence>